<name>A0ACB9G5W3_CICIN</name>
<keyword evidence="2" id="KW-1185">Reference proteome</keyword>
<evidence type="ECO:0000313" key="1">
    <source>
        <dbReference type="EMBL" id="KAI3778486.1"/>
    </source>
</evidence>
<accession>A0ACB9G5W3</accession>
<proteinExistence type="predicted"/>
<comment type="caution">
    <text evidence="1">The sequence shown here is derived from an EMBL/GenBank/DDBJ whole genome shotgun (WGS) entry which is preliminary data.</text>
</comment>
<reference evidence="1 2" key="2">
    <citation type="journal article" date="2022" name="Mol. Ecol. Resour.">
        <title>The genomes of chicory, endive, great burdock and yacon provide insights into Asteraceae paleo-polyploidization history and plant inulin production.</title>
        <authorList>
            <person name="Fan W."/>
            <person name="Wang S."/>
            <person name="Wang H."/>
            <person name="Wang A."/>
            <person name="Jiang F."/>
            <person name="Liu H."/>
            <person name="Zhao H."/>
            <person name="Xu D."/>
            <person name="Zhang Y."/>
        </authorList>
    </citation>
    <scope>NUCLEOTIDE SEQUENCE [LARGE SCALE GENOMIC DNA]</scope>
    <source>
        <strain evidence="2">cv. Punajuju</strain>
        <tissue evidence="1">Leaves</tissue>
    </source>
</reference>
<evidence type="ECO:0000313" key="2">
    <source>
        <dbReference type="Proteomes" id="UP001055811"/>
    </source>
</evidence>
<dbReference type="Proteomes" id="UP001055811">
    <property type="component" value="Linkage Group LG02"/>
</dbReference>
<gene>
    <name evidence="1" type="ORF">L2E82_07823</name>
</gene>
<organism evidence="1 2">
    <name type="scientific">Cichorium intybus</name>
    <name type="common">Chicory</name>
    <dbReference type="NCBI Taxonomy" id="13427"/>
    <lineage>
        <taxon>Eukaryota</taxon>
        <taxon>Viridiplantae</taxon>
        <taxon>Streptophyta</taxon>
        <taxon>Embryophyta</taxon>
        <taxon>Tracheophyta</taxon>
        <taxon>Spermatophyta</taxon>
        <taxon>Magnoliopsida</taxon>
        <taxon>eudicotyledons</taxon>
        <taxon>Gunneridae</taxon>
        <taxon>Pentapetalae</taxon>
        <taxon>asterids</taxon>
        <taxon>campanulids</taxon>
        <taxon>Asterales</taxon>
        <taxon>Asteraceae</taxon>
        <taxon>Cichorioideae</taxon>
        <taxon>Cichorieae</taxon>
        <taxon>Cichoriinae</taxon>
        <taxon>Cichorium</taxon>
    </lineage>
</organism>
<reference evidence="2" key="1">
    <citation type="journal article" date="2022" name="Mol. Ecol. Resour.">
        <title>The genomes of chicory, endive, great burdock and yacon provide insights into Asteraceae palaeo-polyploidization history and plant inulin production.</title>
        <authorList>
            <person name="Fan W."/>
            <person name="Wang S."/>
            <person name="Wang H."/>
            <person name="Wang A."/>
            <person name="Jiang F."/>
            <person name="Liu H."/>
            <person name="Zhao H."/>
            <person name="Xu D."/>
            <person name="Zhang Y."/>
        </authorList>
    </citation>
    <scope>NUCLEOTIDE SEQUENCE [LARGE SCALE GENOMIC DNA]</scope>
    <source>
        <strain evidence="2">cv. Punajuju</strain>
    </source>
</reference>
<protein>
    <submittedName>
        <fullName evidence="1">Uncharacterized protein</fullName>
    </submittedName>
</protein>
<sequence>MEISKRLEGHEIKTHPDLRNIGEIFSIEMILMDEESSVSLLYLGVEADVSNGASLFAAINNFIFKKAMPLYTKERSRNEVITGEDGDAGVEDSRVEDSSGDGDAGVKDSGNISNGGSRRFQSSGFQW</sequence>
<dbReference type="EMBL" id="CM042010">
    <property type="protein sequence ID" value="KAI3778486.1"/>
    <property type="molecule type" value="Genomic_DNA"/>
</dbReference>